<organism evidence="1 2">
    <name type="scientific">Comamonas terrae</name>
    <dbReference type="NCBI Taxonomy" id="673548"/>
    <lineage>
        <taxon>Bacteria</taxon>
        <taxon>Pseudomonadati</taxon>
        <taxon>Pseudomonadota</taxon>
        <taxon>Betaproteobacteria</taxon>
        <taxon>Burkholderiales</taxon>
        <taxon>Comamonadaceae</taxon>
        <taxon>Comamonas</taxon>
    </lineage>
</organism>
<accession>A0ABW5UVC5</accession>
<evidence type="ECO:0008006" key="3">
    <source>
        <dbReference type="Google" id="ProtNLM"/>
    </source>
</evidence>
<keyword evidence="2" id="KW-1185">Reference proteome</keyword>
<sequence length="134" mass="14847">MLDATQLDRFVGIPYCPRHMDCADLALLVQRELFCRDVVLAGKRARPLQADAQAAAIAAYCSELGTRTELPQDGDAVLMRDSGVPMAGHIGTYFFINYAPHVLHTSHALGGSRLHRVQDLRGFGLTVEGYYQWK</sequence>
<gene>
    <name evidence="1" type="ORF">ACFSW6_20155</name>
</gene>
<reference evidence="2" key="1">
    <citation type="journal article" date="2019" name="Int. J. Syst. Evol. Microbiol.">
        <title>The Global Catalogue of Microorganisms (GCM) 10K type strain sequencing project: providing services to taxonomists for standard genome sequencing and annotation.</title>
        <authorList>
            <consortium name="The Broad Institute Genomics Platform"/>
            <consortium name="The Broad Institute Genome Sequencing Center for Infectious Disease"/>
            <person name="Wu L."/>
            <person name="Ma J."/>
        </authorList>
    </citation>
    <scope>NUCLEOTIDE SEQUENCE [LARGE SCALE GENOMIC DNA]</scope>
    <source>
        <strain evidence="2">TISTR 1906</strain>
    </source>
</reference>
<evidence type="ECO:0000313" key="1">
    <source>
        <dbReference type="EMBL" id="MFD2756394.1"/>
    </source>
</evidence>
<dbReference type="Proteomes" id="UP001597463">
    <property type="component" value="Unassembled WGS sequence"/>
</dbReference>
<evidence type="ECO:0000313" key="2">
    <source>
        <dbReference type="Proteomes" id="UP001597463"/>
    </source>
</evidence>
<protein>
    <recommendedName>
        <fullName evidence="3">NlpC/P60 domain-containing protein</fullName>
    </recommendedName>
</protein>
<dbReference type="EMBL" id="JBHUMV010000011">
    <property type="protein sequence ID" value="MFD2756394.1"/>
    <property type="molecule type" value="Genomic_DNA"/>
</dbReference>
<proteinExistence type="predicted"/>
<comment type="caution">
    <text evidence="1">The sequence shown here is derived from an EMBL/GenBank/DDBJ whole genome shotgun (WGS) entry which is preliminary data.</text>
</comment>
<name>A0ABW5UVC5_9BURK</name>
<dbReference type="RefSeq" id="WP_066471142.1">
    <property type="nucleotide sequence ID" value="NZ_BCNT01000001.1"/>
</dbReference>